<dbReference type="SUPFAM" id="SSF54236">
    <property type="entry name" value="Ubiquitin-like"/>
    <property type="match status" value="1"/>
</dbReference>
<keyword evidence="5" id="KW-1185">Reference proteome</keyword>
<reference evidence="5" key="1">
    <citation type="journal article" date="2014" name="Proc. Natl. Acad. Sci. U.S.A.">
        <title>Extensive sampling of basidiomycete genomes demonstrates inadequacy of the white-rot/brown-rot paradigm for wood decay fungi.</title>
        <authorList>
            <person name="Riley R."/>
            <person name="Salamov A.A."/>
            <person name="Brown D.W."/>
            <person name="Nagy L.G."/>
            <person name="Floudas D."/>
            <person name="Held B.W."/>
            <person name="Levasseur A."/>
            <person name="Lombard V."/>
            <person name="Morin E."/>
            <person name="Otillar R."/>
            <person name="Lindquist E.A."/>
            <person name="Sun H."/>
            <person name="LaButti K.M."/>
            <person name="Schmutz J."/>
            <person name="Jabbour D."/>
            <person name="Luo H."/>
            <person name="Baker S.E."/>
            <person name="Pisabarro A.G."/>
            <person name="Walton J.D."/>
            <person name="Blanchette R.A."/>
            <person name="Henrissat B."/>
            <person name="Martin F."/>
            <person name="Cullen D."/>
            <person name="Hibbett D.S."/>
            <person name="Grigoriev I.V."/>
        </authorList>
    </citation>
    <scope>NUCLEOTIDE SEQUENCE [LARGE SCALE GENOMIC DNA]</scope>
    <source>
        <strain evidence="5">CBS 339.88</strain>
    </source>
</reference>
<dbReference type="Gene3D" id="3.10.20.90">
    <property type="entry name" value="Phosphatidylinositol 3-kinase Catalytic Subunit, Chain A, domain 1"/>
    <property type="match status" value="1"/>
</dbReference>
<dbReference type="Proteomes" id="UP000027222">
    <property type="component" value="Unassembled WGS sequence"/>
</dbReference>
<feature type="region of interest" description="Disordered" evidence="1">
    <location>
        <begin position="352"/>
        <end position="397"/>
    </location>
</feature>
<evidence type="ECO:0000256" key="2">
    <source>
        <dbReference type="SAM" id="Phobius"/>
    </source>
</evidence>
<organism evidence="4 5">
    <name type="scientific">Galerina marginata (strain CBS 339.88)</name>
    <dbReference type="NCBI Taxonomy" id="685588"/>
    <lineage>
        <taxon>Eukaryota</taxon>
        <taxon>Fungi</taxon>
        <taxon>Dikarya</taxon>
        <taxon>Basidiomycota</taxon>
        <taxon>Agaricomycotina</taxon>
        <taxon>Agaricomycetes</taxon>
        <taxon>Agaricomycetidae</taxon>
        <taxon>Agaricales</taxon>
        <taxon>Agaricineae</taxon>
        <taxon>Strophariaceae</taxon>
        <taxon>Galerina</taxon>
    </lineage>
</organism>
<evidence type="ECO:0000259" key="3">
    <source>
        <dbReference type="PROSITE" id="PS50053"/>
    </source>
</evidence>
<feature type="compositionally biased region" description="Low complexity" evidence="1">
    <location>
        <begin position="357"/>
        <end position="390"/>
    </location>
</feature>
<evidence type="ECO:0000313" key="5">
    <source>
        <dbReference type="Proteomes" id="UP000027222"/>
    </source>
</evidence>
<dbReference type="InterPro" id="IPR029071">
    <property type="entry name" value="Ubiquitin-like_domsf"/>
</dbReference>
<gene>
    <name evidence="4" type="ORF">GALMADRAFT_219401</name>
</gene>
<dbReference type="CDD" id="cd17039">
    <property type="entry name" value="Ubl_ubiquitin_like"/>
    <property type="match status" value="1"/>
</dbReference>
<dbReference type="OrthoDB" id="21589at2759"/>
<sequence length="531" mass="59308">MSLVDIHVDLPSYSRSFVVRVLPSSSVAVLKQEIHRTCPGQPRPEGQRLIWRGRVLADDENIENLWKAEPRIVHLAVHPSAWSSLPPEIPQSLPQVQPLPLPTPTFPTYTSAPSMRWGSNNTMRMEFTTPPSRPPMAFVLYLHQKALSCLSSTMPPPDALDNTPAARSLAFQTLERNGWTWPAILDGEFPPSTKGGVEYNLTIIDGQSFLQLSNSEQSPTPIQEHALKVLSYTFSILSMSLQATPTVRAVQSQSTPIPRHVNQLLQQLGMPPLRVANNAGPVIPNQNNPGLPQIREIPIRPLLAPLVMLILRTMLLLYFVAPTRKPVFGILILAWMLYEIWRPIRNGMRNGWGRIPQNQNQQRGNDGQNARPGVNAGQPNVVPAPAANAPPIQPGPVGPVTLDLQASQLFDAMANMNIEEEERMLNPAPDTHVDEPSLGHKTATFLGLFATTLHPAIWNRRRVALRRREGVVRTEANARNAPPDGDSEPTAEQNVVSQRREELRAQFARRPRWIQRYMERVVAEDWVDDSD</sequence>
<feature type="domain" description="Ubiquitin-like" evidence="3">
    <location>
        <begin position="4"/>
        <end position="77"/>
    </location>
</feature>
<name>A0A067TK36_GALM3</name>
<accession>A0A067TK36</accession>
<feature type="transmembrane region" description="Helical" evidence="2">
    <location>
        <begin position="302"/>
        <end position="321"/>
    </location>
</feature>
<feature type="region of interest" description="Disordered" evidence="1">
    <location>
        <begin position="474"/>
        <end position="501"/>
    </location>
</feature>
<keyword evidence="2" id="KW-1133">Transmembrane helix</keyword>
<dbReference type="STRING" id="685588.A0A067TK36"/>
<proteinExistence type="predicted"/>
<dbReference type="PROSITE" id="PS50053">
    <property type="entry name" value="UBIQUITIN_2"/>
    <property type="match status" value="1"/>
</dbReference>
<dbReference type="Pfam" id="PF00240">
    <property type="entry name" value="ubiquitin"/>
    <property type="match status" value="1"/>
</dbReference>
<feature type="transmembrane region" description="Helical" evidence="2">
    <location>
        <begin position="327"/>
        <end position="344"/>
    </location>
</feature>
<evidence type="ECO:0000313" key="4">
    <source>
        <dbReference type="EMBL" id="KDR83580.1"/>
    </source>
</evidence>
<keyword evidence="2" id="KW-0812">Transmembrane</keyword>
<dbReference type="EMBL" id="KL142368">
    <property type="protein sequence ID" value="KDR83580.1"/>
    <property type="molecule type" value="Genomic_DNA"/>
</dbReference>
<dbReference type="HOGENOM" id="CLU_021702_0_0_1"/>
<protein>
    <recommendedName>
        <fullName evidence="3">Ubiquitin-like domain-containing protein</fullName>
    </recommendedName>
</protein>
<evidence type="ECO:0000256" key="1">
    <source>
        <dbReference type="SAM" id="MobiDB-lite"/>
    </source>
</evidence>
<dbReference type="InterPro" id="IPR000626">
    <property type="entry name" value="Ubiquitin-like_dom"/>
</dbReference>
<keyword evidence="2" id="KW-0472">Membrane</keyword>
<dbReference type="AlphaFoldDB" id="A0A067TK36"/>